<evidence type="ECO:0000313" key="3">
    <source>
        <dbReference type="EMBL" id="SHF71617.1"/>
    </source>
</evidence>
<dbReference type="EMBL" id="FQVY01000001">
    <property type="protein sequence ID" value="SHF71617.1"/>
    <property type="molecule type" value="Genomic_DNA"/>
</dbReference>
<dbReference type="PANTHER" id="PTHR45856">
    <property type="entry name" value="ALPHA/BETA-HYDROLASES SUPERFAMILY PROTEIN"/>
    <property type="match status" value="1"/>
</dbReference>
<evidence type="ECO:0000313" key="4">
    <source>
        <dbReference type="Proteomes" id="UP000184089"/>
    </source>
</evidence>
<accession>A0AAQ1RUW4</accession>
<dbReference type="InterPro" id="IPR029058">
    <property type="entry name" value="AB_hydrolase_fold"/>
</dbReference>
<evidence type="ECO:0000313" key="5">
    <source>
        <dbReference type="Proteomes" id="UP000474718"/>
    </source>
</evidence>
<dbReference type="PANTHER" id="PTHR45856:SF11">
    <property type="entry name" value="FUNGAL LIPASE-LIKE DOMAIN-CONTAINING PROTEIN"/>
    <property type="match status" value="1"/>
</dbReference>
<protein>
    <submittedName>
        <fullName evidence="2">DUF2974 domain-containing protein</fullName>
    </submittedName>
    <submittedName>
        <fullName evidence="3">Lipase (Class 3)</fullName>
    </submittedName>
</protein>
<gene>
    <name evidence="2" type="ORF">GT747_03165</name>
    <name evidence="3" type="ORF">SAMN05444424_0435</name>
</gene>
<evidence type="ECO:0000259" key="1">
    <source>
        <dbReference type="Pfam" id="PF01764"/>
    </source>
</evidence>
<dbReference type="SUPFAM" id="SSF53474">
    <property type="entry name" value="alpha/beta-Hydrolases"/>
    <property type="match status" value="1"/>
</dbReference>
<feature type="domain" description="Fungal lipase-type" evidence="1">
    <location>
        <begin position="51"/>
        <end position="183"/>
    </location>
</feature>
<dbReference type="InterPro" id="IPR051218">
    <property type="entry name" value="Sec_MonoDiacylglyc_Lipase"/>
</dbReference>
<dbReference type="AlphaFoldDB" id="A0AAQ1RUW4"/>
<dbReference type="Pfam" id="PF01764">
    <property type="entry name" value="Lipase_3"/>
    <property type="match status" value="1"/>
</dbReference>
<dbReference type="Gene3D" id="3.40.50.1820">
    <property type="entry name" value="alpha/beta hydrolase"/>
    <property type="match status" value="1"/>
</dbReference>
<evidence type="ECO:0000313" key="2">
    <source>
        <dbReference type="EMBL" id="MZL68776.1"/>
    </source>
</evidence>
<reference evidence="4" key="2">
    <citation type="submission" date="2016-11" db="EMBL/GenBank/DDBJ databases">
        <authorList>
            <person name="Jaros S."/>
            <person name="Januszkiewicz K."/>
            <person name="Wedrychowicz H."/>
        </authorList>
    </citation>
    <scope>NUCLEOTIDE SEQUENCE [LARGE SCALE GENOMIC DNA]</scope>
    <source>
        <strain evidence="4">DSM 4029</strain>
    </source>
</reference>
<sequence length="225" mass="25483">MEYKGFAAMLELSAAAYGDNLPVKKGREVRFIDSGKTGIQLYMECVGKTVYIAFRGTDSARDWATDFRFCKKKIPYDNTASKIRVHGGFIDMYKNPEVRDAIRYFLPKEAEKVRVTGHSYGAALAVLCAVDLQYNFPEKDFEVVLFGCPRVGNRAFAQSFNRRVFKTFRVENGNDIVTKVPFAWMGFRHVGIRVAVGPPRLPGAVSFEAHRPQNYYRGLLRSQGL</sequence>
<name>A0AAQ1RUW4_9FIRM</name>
<comment type="caution">
    <text evidence="3">The sequence shown here is derived from an EMBL/GenBank/DDBJ whole genome shotgun (WGS) entry which is preliminary data.</text>
</comment>
<proteinExistence type="predicted"/>
<dbReference type="EMBL" id="WWVX01000001">
    <property type="protein sequence ID" value="MZL68776.1"/>
    <property type="molecule type" value="Genomic_DNA"/>
</dbReference>
<dbReference type="InterPro" id="IPR002921">
    <property type="entry name" value="Fungal_lipase-type"/>
</dbReference>
<reference evidence="3" key="1">
    <citation type="submission" date="2016-11" db="EMBL/GenBank/DDBJ databases">
        <authorList>
            <person name="Varghese N."/>
            <person name="Submissions S."/>
        </authorList>
    </citation>
    <scope>NUCLEOTIDE SEQUENCE</scope>
    <source>
        <strain evidence="3">DSM 4029</strain>
    </source>
</reference>
<reference evidence="2 5" key="3">
    <citation type="journal article" date="2019" name="Nat. Med.">
        <title>A library of human gut bacterial isolates paired with longitudinal multiomics data enables mechanistic microbiome research.</title>
        <authorList>
            <person name="Poyet M."/>
            <person name="Groussin M."/>
            <person name="Gibbons S.M."/>
            <person name="Avila-Pacheco J."/>
            <person name="Jiang X."/>
            <person name="Kearney S.M."/>
            <person name="Perrotta A.R."/>
            <person name="Berdy B."/>
            <person name="Zhao S."/>
            <person name="Lieberman T.D."/>
            <person name="Swanson P.K."/>
            <person name="Smith M."/>
            <person name="Roesemann S."/>
            <person name="Alexander J.E."/>
            <person name="Rich S.A."/>
            <person name="Livny J."/>
            <person name="Vlamakis H."/>
            <person name="Clish C."/>
            <person name="Bullock K."/>
            <person name="Deik A."/>
            <person name="Scott J."/>
            <person name="Pierce K.A."/>
            <person name="Xavier R.J."/>
            <person name="Alm E.J."/>
        </authorList>
    </citation>
    <scope>NUCLEOTIDE SEQUENCE [LARGE SCALE GENOMIC DNA]</scope>
    <source>
        <strain evidence="2 5">BIOML-A2</strain>
    </source>
</reference>
<keyword evidence="5" id="KW-1185">Reference proteome</keyword>
<dbReference type="CDD" id="cd00519">
    <property type="entry name" value="Lipase_3"/>
    <property type="match status" value="1"/>
</dbReference>
<dbReference type="RefSeq" id="WP_021658238.1">
    <property type="nucleotide sequence ID" value="NZ_FQVY01000001.1"/>
</dbReference>
<dbReference type="Proteomes" id="UP000184089">
    <property type="component" value="Unassembled WGS sequence"/>
</dbReference>
<organism evidence="3 4">
    <name type="scientific">Bittarella massiliensis</name>
    <name type="common">ex Durand et al. 2017</name>
    <dbReference type="NCBI Taxonomy" id="1720313"/>
    <lineage>
        <taxon>Bacteria</taxon>
        <taxon>Bacillati</taxon>
        <taxon>Bacillota</taxon>
        <taxon>Clostridia</taxon>
        <taxon>Eubacteriales</taxon>
        <taxon>Oscillospiraceae</taxon>
        <taxon>Bittarella (ex Durand et al. 2017)</taxon>
    </lineage>
</organism>
<dbReference type="Proteomes" id="UP000474718">
    <property type="component" value="Unassembled WGS sequence"/>
</dbReference>
<dbReference type="GO" id="GO:0006629">
    <property type="term" value="P:lipid metabolic process"/>
    <property type="evidence" value="ECO:0007669"/>
    <property type="project" value="InterPro"/>
</dbReference>